<dbReference type="OrthoDB" id="9806903at2"/>
<dbReference type="EMBL" id="FPIZ01000005">
    <property type="protein sequence ID" value="SFW48185.1"/>
    <property type="molecule type" value="Genomic_DNA"/>
</dbReference>
<gene>
    <name evidence="3" type="ORF">SAMN05661012_02068</name>
    <name evidence="4" type="ORF">SR876_25985</name>
</gene>
<evidence type="ECO:0000313" key="3">
    <source>
        <dbReference type="EMBL" id="SFW48185.1"/>
    </source>
</evidence>
<dbReference type="Proteomes" id="UP001326715">
    <property type="component" value="Chromosome"/>
</dbReference>
<dbReference type="STRING" id="1004.SAMN05661012_02068"/>
<protein>
    <submittedName>
        <fullName evidence="4">DUF4236 domain-containing protein</fullName>
    </submittedName>
</protein>
<keyword evidence="1" id="KW-1133">Transmembrane helix</keyword>
<keyword evidence="1" id="KW-0812">Transmembrane</keyword>
<dbReference type="AlphaFoldDB" id="A0A1K1PL27"/>
<dbReference type="EMBL" id="CP140154">
    <property type="protein sequence ID" value="WQG88375.1"/>
    <property type="molecule type" value="Genomic_DNA"/>
</dbReference>
<evidence type="ECO:0000313" key="6">
    <source>
        <dbReference type="Proteomes" id="UP001326715"/>
    </source>
</evidence>
<dbReference type="InterPro" id="IPR025330">
    <property type="entry name" value="DUF4236"/>
</dbReference>
<evidence type="ECO:0000259" key="2">
    <source>
        <dbReference type="Pfam" id="PF14020"/>
    </source>
</evidence>
<evidence type="ECO:0000313" key="4">
    <source>
        <dbReference type="EMBL" id="WQG88375.1"/>
    </source>
</evidence>
<proteinExistence type="predicted"/>
<reference evidence="4 6" key="2">
    <citation type="submission" date="2023-11" db="EMBL/GenBank/DDBJ databases">
        <title>MicrobeMod: A computational toolkit for identifying prokaryotic methylation and restriction-modification with nanopore sequencing.</title>
        <authorList>
            <person name="Crits-Christoph A."/>
            <person name="Kang S.C."/>
            <person name="Lee H."/>
            <person name="Ostrov N."/>
        </authorList>
    </citation>
    <scope>NUCLEOTIDE SEQUENCE [LARGE SCALE GENOMIC DNA]</scope>
    <source>
        <strain evidence="4 6">ATCC 23090</strain>
    </source>
</reference>
<feature type="transmembrane region" description="Helical" evidence="1">
    <location>
        <begin position="119"/>
        <end position="137"/>
    </location>
</feature>
<organism evidence="3 5">
    <name type="scientific">Chitinophaga sancti</name>
    <dbReference type="NCBI Taxonomy" id="1004"/>
    <lineage>
        <taxon>Bacteria</taxon>
        <taxon>Pseudomonadati</taxon>
        <taxon>Bacteroidota</taxon>
        <taxon>Chitinophagia</taxon>
        <taxon>Chitinophagales</taxon>
        <taxon>Chitinophagaceae</taxon>
        <taxon>Chitinophaga</taxon>
    </lineage>
</organism>
<keyword evidence="1" id="KW-0472">Membrane</keyword>
<feature type="transmembrane region" description="Helical" evidence="1">
    <location>
        <begin position="95"/>
        <end position="113"/>
    </location>
</feature>
<sequence>MSWHYRKSISSGPFRMNFSKRSISYSVGVKGARINFSPKGTFVNLSAHGINYRQRISGPNPTPTVQNIISANIDQLTDSDSKSFIEALNQKSSQLSYIKVFGILPLGIVLFILFSTSYWGYECFIIIGLFIPFIFWLKKLDKRRFEMELHYDMDEKLQQVYQQFNTHFDTFSRSSKIWQYYHTQHTNDQKRHAGASNLIKRSRINSVSKNKVPIPYFITNVTIPCISLRNMELYFLPERLLIKRGTTFAAVFYKHLSINFHTTRFIESEILPGDADVVDYTWQYVNRNGGPDKRFNNNRRLPVCAYSQYTFRSDTGMFEVISTSKTGGMDEFAVFLMRIGELQNKISEYH</sequence>
<feature type="domain" description="DUF4236" evidence="2">
    <location>
        <begin position="3"/>
        <end position="53"/>
    </location>
</feature>
<name>A0A1K1PL27_9BACT</name>
<accession>A0A1K1PL27</accession>
<evidence type="ECO:0000313" key="5">
    <source>
        <dbReference type="Proteomes" id="UP000183788"/>
    </source>
</evidence>
<evidence type="ECO:0000256" key="1">
    <source>
        <dbReference type="SAM" id="Phobius"/>
    </source>
</evidence>
<dbReference type="Pfam" id="PF14020">
    <property type="entry name" value="DUF4236"/>
    <property type="match status" value="1"/>
</dbReference>
<dbReference type="Proteomes" id="UP000183788">
    <property type="component" value="Unassembled WGS sequence"/>
</dbReference>
<reference evidence="3 5" key="1">
    <citation type="submission" date="2016-11" db="EMBL/GenBank/DDBJ databases">
        <authorList>
            <person name="Jaros S."/>
            <person name="Januszkiewicz K."/>
            <person name="Wedrychowicz H."/>
        </authorList>
    </citation>
    <scope>NUCLEOTIDE SEQUENCE [LARGE SCALE GENOMIC DNA]</scope>
    <source>
        <strain evidence="3 5">DSM 784</strain>
    </source>
</reference>
<keyword evidence="6" id="KW-1185">Reference proteome</keyword>
<dbReference type="RefSeq" id="WP_072359594.1">
    <property type="nucleotide sequence ID" value="NZ_CP139972.1"/>
</dbReference>